<dbReference type="PATRIC" id="fig|218284.4.peg.2542"/>
<proteinExistence type="predicted"/>
<sequence>MEKNTQHKTWDSLPDTLTAKQISEFLGISRRRIYELFQVHVDHGGIPNYEIGASKRVEKDDLMQWIKRLKDKKRA</sequence>
<dbReference type="AlphaFoldDB" id="A0A0P6VTX5"/>
<comment type="caution">
    <text evidence="2">The sequence shown here is derived from an EMBL/GenBank/DDBJ whole genome shotgun (WGS) entry which is preliminary data.</text>
</comment>
<name>A0A0P6VTX5_9BACI</name>
<evidence type="ECO:0000313" key="3">
    <source>
        <dbReference type="Proteomes" id="UP000050398"/>
    </source>
</evidence>
<dbReference type="NCBIfam" id="TIGR01764">
    <property type="entry name" value="excise"/>
    <property type="match status" value="1"/>
</dbReference>
<reference evidence="2 3" key="1">
    <citation type="submission" date="2015-08" db="EMBL/GenBank/DDBJ databases">
        <title>Draft Genome Sequence of Bacillus vietnamensis UCD-SED5.</title>
        <authorList>
            <person name="Lee R.D."/>
            <person name="Jospin G."/>
            <person name="Lang J.M."/>
            <person name="Coil D.A."/>
            <person name="Eisen J.A."/>
        </authorList>
    </citation>
    <scope>NUCLEOTIDE SEQUENCE [LARGE SCALE GENOMIC DNA]</scope>
    <source>
        <strain evidence="2 3">UCD-SED5</strain>
    </source>
</reference>
<gene>
    <name evidence="2" type="ORF">AM506_19960</name>
</gene>
<dbReference type="RefSeq" id="WP_060674658.1">
    <property type="nucleotide sequence ID" value="NZ_LIXZ01000025.1"/>
</dbReference>
<dbReference type="EMBL" id="LIXZ01000025">
    <property type="protein sequence ID" value="KPL57828.1"/>
    <property type="molecule type" value="Genomic_DNA"/>
</dbReference>
<dbReference type="Proteomes" id="UP000050398">
    <property type="component" value="Unassembled WGS sequence"/>
</dbReference>
<dbReference type="Pfam" id="PF12728">
    <property type="entry name" value="HTH_17"/>
    <property type="match status" value="1"/>
</dbReference>
<dbReference type="GO" id="GO:0003677">
    <property type="term" value="F:DNA binding"/>
    <property type="evidence" value="ECO:0007669"/>
    <property type="project" value="InterPro"/>
</dbReference>
<protein>
    <recommendedName>
        <fullName evidence="1">Helix-turn-helix domain-containing protein</fullName>
    </recommendedName>
</protein>
<accession>A0A0P6VTX5</accession>
<dbReference type="InterPro" id="IPR041657">
    <property type="entry name" value="HTH_17"/>
</dbReference>
<evidence type="ECO:0000259" key="1">
    <source>
        <dbReference type="Pfam" id="PF12728"/>
    </source>
</evidence>
<organism evidence="2 3">
    <name type="scientific">Rossellomorea vietnamensis</name>
    <dbReference type="NCBI Taxonomy" id="218284"/>
    <lineage>
        <taxon>Bacteria</taxon>
        <taxon>Bacillati</taxon>
        <taxon>Bacillota</taxon>
        <taxon>Bacilli</taxon>
        <taxon>Bacillales</taxon>
        <taxon>Bacillaceae</taxon>
        <taxon>Rossellomorea</taxon>
    </lineage>
</organism>
<evidence type="ECO:0000313" key="2">
    <source>
        <dbReference type="EMBL" id="KPL57828.1"/>
    </source>
</evidence>
<dbReference type="InterPro" id="IPR010093">
    <property type="entry name" value="SinI_DNA-bd"/>
</dbReference>
<dbReference type="OrthoDB" id="122388at2"/>
<feature type="domain" description="Helix-turn-helix" evidence="1">
    <location>
        <begin position="17"/>
        <end position="68"/>
    </location>
</feature>